<evidence type="ECO:0000256" key="1">
    <source>
        <dbReference type="SAM" id="MobiDB-lite"/>
    </source>
</evidence>
<organism evidence="2 3">
    <name type="scientific">Adineta steineri</name>
    <dbReference type="NCBI Taxonomy" id="433720"/>
    <lineage>
        <taxon>Eukaryota</taxon>
        <taxon>Metazoa</taxon>
        <taxon>Spiralia</taxon>
        <taxon>Gnathifera</taxon>
        <taxon>Rotifera</taxon>
        <taxon>Eurotatoria</taxon>
        <taxon>Bdelloidea</taxon>
        <taxon>Adinetida</taxon>
        <taxon>Adinetidae</taxon>
        <taxon>Adineta</taxon>
    </lineage>
</organism>
<evidence type="ECO:0000313" key="3">
    <source>
        <dbReference type="Proteomes" id="UP000663860"/>
    </source>
</evidence>
<feature type="non-terminal residue" evidence="2">
    <location>
        <position position="1"/>
    </location>
</feature>
<feature type="region of interest" description="Disordered" evidence="1">
    <location>
        <begin position="1"/>
        <end position="65"/>
    </location>
</feature>
<proteinExistence type="predicted"/>
<protein>
    <submittedName>
        <fullName evidence="2">Uncharacterized protein</fullName>
    </submittedName>
</protein>
<accession>A0A815U0X4</accession>
<feature type="compositionally biased region" description="Polar residues" evidence="1">
    <location>
        <begin position="1"/>
        <end position="10"/>
    </location>
</feature>
<reference evidence="2" key="1">
    <citation type="submission" date="2021-02" db="EMBL/GenBank/DDBJ databases">
        <authorList>
            <person name="Nowell W R."/>
        </authorList>
    </citation>
    <scope>NUCLEOTIDE SEQUENCE</scope>
</reference>
<gene>
    <name evidence="2" type="ORF">IZO911_LOCUS45414</name>
</gene>
<comment type="caution">
    <text evidence="2">The sequence shown here is derived from an EMBL/GenBank/DDBJ whole genome shotgun (WGS) entry which is preliminary data.</text>
</comment>
<feature type="non-terminal residue" evidence="2">
    <location>
        <position position="170"/>
    </location>
</feature>
<dbReference type="EMBL" id="CAJNOE010004197">
    <property type="protein sequence ID" value="CAF1510070.1"/>
    <property type="molecule type" value="Genomic_DNA"/>
</dbReference>
<name>A0A815U0X4_9BILA</name>
<dbReference type="AlphaFoldDB" id="A0A815U0X4"/>
<feature type="compositionally biased region" description="Polar residues" evidence="1">
    <location>
        <begin position="54"/>
        <end position="65"/>
    </location>
</feature>
<dbReference type="Proteomes" id="UP000663860">
    <property type="component" value="Unassembled WGS sequence"/>
</dbReference>
<sequence>ITPVDSSATTKFDIDMFPSPPMTSQIIDTDNSIDVDDGTTNSYHTAKESRGDNAHQSSLSIESDETITSTLQPLMVRDDLINNMASPEDSFYYDALASPSQINQHLPPSSAEADKQHIHIDNLSDILQQIETFNHTNHRLLTRIDEDKARLPPEGEESIINIDQLVAIVE</sequence>
<evidence type="ECO:0000313" key="2">
    <source>
        <dbReference type="EMBL" id="CAF1510070.1"/>
    </source>
</evidence>